<feature type="region of interest" description="Disordered" evidence="1">
    <location>
        <begin position="212"/>
        <end position="234"/>
    </location>
</feature>
<reference evidence="2 5" key="2">
    <citation type="submission" date="2020-08" db="EMBL/GenBank/DDBJ databases">
        <title>Genomic Encyclopedia of Type Strains, Phase III (KMG-III): the genomes of soil and plant-associated and newly described type strains.</title>
        <authorList>
            <person name="Whitman W."/>
        </authorList>
    </citation>
    <scope>NUCLEOTIDE SEQUENCE [LARGE SCALE GENOMIC DNA]</scope>
    <source>
        <strain evidence="2 5">CECT 7753</strain>
    </source>
</reference>
<sequence length="234" mass="24540">MTPAAVLCRPSRAAGLGVAAGLHAAVIALLLADAARPPTLPAGQARAFLLVPLRTQRPAEPPPAGARQDRAPARQRHAAARPPIISPLPPALPSLAGAITLPPAAPVAPVAPVAPAAPADPFAEPAAQPSLAERARSSAGKIARELAQEPGQRPQGPLAARRNRHFDRPYESGMHGFTEDRYVSPDGTSVIRRKSSGEVSCHMPAPYQLRAIPRSSSSERRINCPPDNAGWERH</sequence>
<dbReference type="Proteomes" id="UP000584325">
    <property type="component" value="Unassembled WGS sequence"/>
</dbReference>
<accession>A0A4P8HPT7</accession>
<dbReference type="RefSeq" id="WP_137314599.1">
    <property type="nucleotide sequence ID" value="NZ_CP040017.1"/>
</dbReference>
<feature type="region of interest" description="Disordered" evidence="1">
    <location>
        <begin position="121"/>
        <end position="140"/>
    </location>
</feature>
<proteinExistence type="predicted"/>
<evidence type="ECO:0000313" key="3">
    <source>
        <dbReference type="EMBL" id="QCP11753.1"/>
    </source>
</evidence>
<evidence type="ECO:0000256" key="1">
    <source>
        <dbReference type="SAM" id="MobiDB-lite"/>
    </source>
</evidence>
<dbReference type="Proteomes" id="UP000298763">
    <property type="component" value="Chromosome"/>
</dbReference>
<dbReference type="AlphaFoldDB" id="A0A4P8HPT7"/>
<gene>
    <name evidence="3" type="ORF">FCL38_15980</name>
    <name evidence="2" type="ORF">FHS02_001575</name>
</gene>
<evidence type="ECO:0000313" key="2">
    <source>
        <dbReference type="EMBL" id="MBB3220776.1"/>
    </source>
</evidence>
<keyword evidence="4" id="KW-1185">Reference proteome</keyword>
<organism evidence="2 5">
    <name type="scientific">Pseudoduganella umbonata</name>
    <dbReference type="NCBI Taxonomy" id="864828"/>
    <lineage>
        <taxon>Bacteria</taxon>
        <taxon>Pseudomonadati</taxon>
        <taxon>Pseudomonadota</taxon>
        <taxon>Betaproteobacteria</taxon>
        <taxon>Burkholderiales</taxon>
        <taxon>Oxalobacteraceae</taxon>
        <taxon>Telluria group</taxon>
        <taxon>Pseudoduganella</taxon>
    </lineage>
</organism>
<dbReference type="EMBL" id="JACHXS010000002">
    <property type="protein sequence ID" value="MBB3220776.1"/>
    <property type="molecule type" value="Genomic_DNA"/>
</dbReference>
<evidence type="ECO:0000313" key="5">
    <source>
        <dbReference type="Proteomes" id="UP000584325"/>
    </source>
</evidence>
<dbReference type="EMBL" id="CP040017">
    <property type="protein sequence ID" value="QCP11753.1"/>
    <property type="molecule type" value="Genomic_DNA"/>
</dbReference>
<name>A0A4P8HPT7_9BURK</name>
<evidence type="ECO:0000313" key="4">
    <source>
        <dbReference type="Proteomes" id="UP000298763"/>
    </source>
</evidence>
<dbReference type="OrthoDB" id="8759630at2"/>
<feature type="region of interest" description="Disordered" evidence="1">
    <location>
        <begin position="56"/>
        <end position="87"/>
    </location>
</feature>
<protein>
    <submittedName>
        <fullName evidence="2">Uncharacterized protein</fullName>
    </submittedName>
</protein>
<reference evidence="3 4" key="1">
    <citation type="submission" date="2019-05" db="EMBL/GenBank/DDBJ databases">
        <title>Draft Genome Sequences of Six Type Strains of the Genus Massilia.</title>
        <authorList>
            <person name="Miess H."/>
            <person name="Frediansyhah A."/>
            <person name="Gross H."/>
        </authorList>
    </citation>
    <scope>NUCLEOTIDE SEQUENCE [LARGE SCALE GENOMIC DNA]</scope>
    <source>
        <strain evidence="3 4">DSMZ 26121</strain>
    </source>
</reference>